<comment type="caution">
    <text evidence="12">The sequence shown here is derived from an EMBL/GenBank/DDBJ whole genome shotgun (WGS) entry which is preliminary data.</text>
</comment>
<dbReference type="InterPro" id="IPR045055">
    <property type="entry name" value="DNA2/NAM7-like"/>
</dbReference>
<keyword evidence="5" id="KW-0378">Hydrolase</keyword>
<reference evidence="12" key="1">
    <citation type="journal article" date="2023" name="Mol. Phylogenet. Evol.">
        <title>Genome-scale phylogeny and comparative genomics of the fungal order Sordariales.</title>
        <authorList>
            <person name="Hensen N."/>
            <person name="Bonometti L."/>
            <person name="Westerberg I."/>
            <person name="Brannstrom I.O."/>
            <person name="Guillou S."/>
            <person name="Cros-Aarteil S."/>
            <person name="Calhoun S."/>
            <person name="Haridas S."/>
            <person name="Kuo A."/>
            <person name="Mondo S."/>
            <person name="Pangilinan J."/>
            <person name="Riley R."/>
            <person name="LaButti K."/>
            <person name="Andreopoulos B."/>
            <person name="Lipzen A."/>
            <person name="Chen C."/>
            <person name="Yan M."/>
            <person name="Daum C."/>
            <person name="Ng V."/>
            <person name="Clum A."/>
            <person name="Steindorff A."/>
            <person name="Ohm R.A."/>
            <person name="Martin F."/>
            <person name="Silar P."/>
            <person name="Natvig D.O."/>
            <person name="Lalanne C."/>
            <person name="Gautier V."/>
            <person name="Ament-Velasquez S.L."/>
            <person name="Kruys A."/>
            <person name="Hutchinson M.I."/>
            <person name="Powell A.J."/>
            <person name="Barry K."/>
            <person name="Miller A.N."/>
            <person name="Grigoriev I.V."/>
            <person name="Debuchy R."/>
            <person name="Gladieux P."/>
            <person name="Hiltunen Thoren M."/>
            <person name="Johannesson H."/>
        </authorList>
    </citation>
    <scope>NUCLEOTIDE SEQUENCE</scope>
    <source>
        <strain evidence="12">PSN243</strain>
    </source>
</reference>
<dbReference type="GO" id="GO:0031048">
    <property type="term" value="P:regulatory ncRNA-mediated heterochromatin formation"/>
    <property type="evidence" value="ECO:0007669"/>
    <property type="project" value="TreeGrafter"/>
</dbReference>
<feature type="compositionally biased region" description="Basic and acidic residues" evidence="9">
    <location>
        <begin position="796"/>
        <end position="812"/>
    </location>
</feature>
<evidence type="ECO:0000313" key="13">
    <source>
        <dbReference type="Proteomes" id="UP001321760"/>
    </source>
</evidence>
<dbReference type="EMBL" id="MU865963">
    <property type="protein sequence ID" value="KAK4445672.1"/>
    <property type="molecule type" value="Genomic_DNA"/>
</dbReference>
<evidence type="ECO:0000256" key="8">
    <source>
        <dbReference type="PROSITE-ProRule" id="PRU00723"/>
    </source>
</evidence>
<keyword evidence="4 8" id="KW-0863">Zinc-finger</keyword>
<dbReference type="PANTHER" id="PTHR10887:SF445">
    <property type="entry name" value="NFX1-TYPE ZINC FINGER-CONTAINING PROTEIN 1"/>
    <property type="match status" value="1"/>
</dbReference>
<feature type="compositionally biased region" description="Polar residues" evidence="9">
    <location>
        <begin position="30"/>
        <end position="39"/>
    </location>
</feature>
<evidence type="ECO:0000259" key="11">
    <source>
        <dbReference type="PROSITE" id="PS51981"/>
    </source>
</evidence>
<dbReference type="GO" id="GO:0008270">
    <property type="term" value="F:zinc ion binding"/>
    <property type="evidence" value="ECO:0007669"/>
    <property type="project" value="UniProtKB-KW"/>
</dbReference>
<dbReference type="PROSITE" id="PS50103">
    <property type="entry name" value="ZF_C3H1"/>
    <property type="match status" value="1"/>
</dbReference>
<dbReference type="InterPro" id="IPR047187">
    <property type="entry name" value="SF1_C_Upf1"/>
</dbReference>
<evidence type="ECO:0000256" key="2">
    <source>
        <dbReference type="ARBA" id="ARBA00022490"/>
    </source>
</evidence>
<feature type="zinc finger region" description="C3H1-type" evidence="8">
    <location>
        <begin position="40"/>
        <end position="61"/>
    </location>
</feature>
<dbReference type="GO" id="GO:0002376">
    <property type="term" value="P:immune system process"/>
    <property type="evidence" value="ECO:0007669"/>
    <property type="project" value="UniProtKB-KW"/>
</dbReference>
<feature type="domain" description="C3H1-type" evidence="10">
    <location>
        <begin position="40"/>
        <end position="61"/>
    </location>
</feature>
<dbReference type="SUPFAM" id="SSF52540">
    <property type="entry name" value="P-loop containing nucleoside triphosphate hydrolases"/>
    <property type="match status" value="1"/>
</dbReference>
<evidence type="ECO:0000256" key="6">
    <source>
        <dbReference type="ARBA" id="ARBA00022833"/>
    </source>
</evidence>
<feature type="region of interest" description="Disordered" evidence="9">
    <location>
        <begin position="1"/>
        <end position="39"/>
    </location>
</feature>
<dbReference type="CDD" id="cd17936">
    <property type="entry name" value="EEXXEc_NFX1"/>
    <property type="match status" value="1"/>
</dbReference>
<evidence type="ECO:0000256" key="7">
    <source>
        <dbReference type="ARBA" id="ARBA00022859"/>
    </source>
</evidence>
<name>A0AAV9GEN1_9PEZI</name>
<dbReference type="Gene3D" id="3.40.50.300">
    <property type="entry name" value="P-loop containing nucleotide triphosphate hydrolases"/>
    <property type="match status" value="2"/>
</dbReference>
<dbReference type="Proteomes" id="UP001321760">
    <property type="component" value="Unassembled WGS sequence"/>
</dbReference>
<dbReference type="Pfam" id="PF13086">
    <property type="entry name" value="AAA_11"/>
    <property type="match status" value="1"/>
</dbReference>
<evidence type="ECO:0000256" key="4">
    <source>
        <dbReference type="ARBA" id="ARBA00022771"/>
    </source>
</evidence>
<dbReference type="InterPro" id="IPR027417">
    <property type="entry name" value="P-loop_NTPase"/>
</dbReference>
<dbReference type="FunFam" id="3.40.50.300:FF:001660">
    <property type="entry name" value="NF-X1 finger and helicase protein, putative"/>
    <property type="match status" value="1"/>
</dbReference>
<evidence type="ECO:0000256" key="9">
    <source>
        <dbReference type="SAM" id="MobiDB-lite"/>
    </source>
</evidence>
<dbReference type="InterPro" id="IPR041677">
    <property type="entry name" value="DNA2/NAM7_AAA_11"/>
</dbReference>
<evidence type="ECO:0000256" key="5">
    <source>
        <dbReference type="ARBA" id="ARBA00022806"/>
    </source>
</evidence>
<proteinExistence type="predicted"/>
<evidence type="ECO:0000256" key="1">
    <source>
        <dbReference type="ARBA" id="ARBA00004496"/>
    </source>
</evidence>
<keyword evidence="3 8" id="KW-0479">Metal-binding</keyword>
<evidence type="ECO:0000256" key="3">
    <source>
        <dbReference type="ARBA" id="ARBA00022723"/>
    </source>
</evidence>
<dbReference type="InterPro" id="IPR046439">
    <property type="entry name" value="ZF_RZ_dom"/>
</dbReference>
<organism evidence="12 13">
    <name type="scientific">Podospora aff. communis PSN243</name>
    <dbReference type="NCBI Taxonomy" id="3040156"/>
    <lineage>
        <taxon>Eukaryota</taxon>
        <taxon>Fungi</taxon>
        <taxon>Dikarya</taxon>
        <taxon>Ascomycota</taxon>
        <taxon>Pezizomycotina</taxon>
        <taxon>Sordariomycetes</taxon>
        <taxon>Sordariomycetidae</taxon>
        <taxon>Sordariales</taxon>
        <taxon>Podosporaceae</taxon>
        <taxon>Podospora</taxon>
    </lineage>
</organism>
<reference evidence="12" key="2">
    <citation type="submission" date="2023-05" db="EMBL/GenBank/DDBJ databases">
        <authorList>
            <consortium name="Lawrence Berkeley National Laboratory"/>
            <person name="Steindorff A."/>
            <person name="Hensen N."/>
            <person name="Bonometti L."/>
            <person name="Westerberg I."/>
            <person name="Brannstrom I.O."/>
            <person name="Guillou S."/>
            <person name="Cros-Aarteil S."/>
            <person name="Calhoun S."/>
            <person name="Haridas S."/>
            <person name="Kuo A."/>
            <person name="Mondo S."/>
            <person name="Pangilinan J."/>
            <person name="Riley R."/>
            <person name="Labutti K."/>
            <person name="Andreopoulos B."/>
            <person name="Lipzen A."/>
            <person name="Chen C."/>
            <person name="Yanf M."/>
            <person name="Daum C."/>
            <person name="Ng V."/>
            <person name="Clum A."/>
            <person name="Ohm R."/>
            <person name="Martin F."/>
            <person name="Silar P."/>
            <person name="Natvig D."/>
            <person name="Lalanne C."/>
            <person name="Gautier V."/>
            <person name="Ament-Velasquez S.L."/>
            <person name="Kruys A."/>
            <person name="Hutchinson M.I."/>
            <person name="Powell A.J."/>
            <person name="Barry K."/>
            <person name="Miller A.N."/>
            <person name="Grigoriev I.V."/>
            <person name="Debuchy R."/>
            <person name="Gladieux P."/>
            <person name="Thoren M.H."/>
            <person name="Johannesson H."/>
        </authorList>
    </citation>
    <scope>NUCLEOTIDE SEQUENCE</scope>
    <source>
        <strain evidence="12">PSN243</strain>
    </source>
</reference>
<keyword evidence="5" id="KW-0347">Helicase</keyword>
<keyword evidence="5" id="KW-0067">ATP-binding</keyword>
<comment type="subcellular location">
    <subcellularLocation>
        <location evidence="1">Cytoplasm</location>
    </subcellularLocation>
</comment>
<evidence type="ECO:0000313" key="12">
    <source>
        <dbReference type="EMBL" id="KAK4445672.1"/>
    </source>
</evidence>
<sequence>MSARGGHWQGSNSTWRGGSRAKGSRGGFQQWGSRHPAQTPSSASPCNFFFKHGTCRFGSGCAAFSSFLAFSPNTVSDMWSQAGDVLDGMGHEWHQRLVRDLVDGVDGVEPNNANGMELLHATMRMKHNFQDLGNLRGIQYFLRVITHPSLLDCLSIETYVGTMYNIISGVNGDRAISFFTRIYDALTEHGIHNEAPETASESLEGMLDALYELLRREKRASLHPDLPTLLDGFSSVLRSLEASVPNNFQRHSDRITRLRRIVDLTSDRLVDGTTHDEQPTNGFLDGHHVFPHETRFPDSRHDNDHEDISQISIMPTPGEIANSELDYLPSTDCRQPHFLHDPVQRYIDTHFRLLRHDILGPLKDTLGMLMSSFEQQGAVSNVQSMDLNAHIYKEACIPHIAVDSRRGFEAHVSFSSPAQLNKKSNEEKKQWWDSCKRLEPGGLVSFVCVDDDRAVPLLLIITDKSTESKERGPCLTPNSHQKPTIGAKLASNSLADLQRLVKVYQGKTQGILVDVPGLIPATFVPILGNLQRMMAAGELPFQDWIVPKIRANPDERVLHPPQYAQRPGFSFSLKSISNTTGGAALSVSPTSSPNDTQLIESMEARTGLDRGQCQAMVAALTREFACIQGPPGTGKSYMGVKLLQVLLDSKSAASLGPIIIICYTNHALDQFLKHLLAVGITKVVRIGGKSRCPELDDFNLRAKTATMSKTRHESYILGRTHGELETHMGRMGKRLGSLHKIRSDAASHHSIRRLLKRKHPAISCQFDATDEEGFTQAGRDPLVPPSSSTRPASFTKAEERGVDSLQPEERQTEETNMLFEDICSAERLRETLDSVHGELNRRALLTADVIGITTTGMARDVATLRKLRAKVVVCEEAAEVLEAHMISTLMPGVEHVIQIGDHQQLRPQINNYSLSLETQQGMLYQVDRSQFERLAVGEPGIPPMPIAQLNIQRRMRPQIASLIRDTMYPALQDHPSVADLPDVVGMRENVFWLDHPHMEDSAGDDGRLKSHSKTWEVSMTKALVRHLIRQGAYKSTDIAILTPYTGQLQKLRASLGKDFEISLSDKDEDKLAQDGFELAMDTSSDEGKLEIAAKNQPSFQRKQLLQSLRLATVDNFQGEEAQVVIVSLARSNPSRKVGFLRTKNRINVLLSRAQHGLYLIGNKDTYTNVPMWATVRNKLEAVGAVSTAFNLCCPRHTNRSIQCATPEDFLLNSPEGGCNIPCDRRLSACGHRCQTKCHSEAMHVAFLCPQPCPRVRTTCEHACPKLCGEPCGLCQVLVDGVVLPCGHVKDRLPCHRAQEKDKIACLVLVKKTVAMCGHVVEAQCSKDVNARVYSCQTPCAELLACGHQYPGTCGSCTPKTIDGNGRKAAEHRKCRKRCGKPRDTCGHTCGEECHVQCPHSRCSRPCQEPCTPCIEPCAWACEHQRSCNMPCAAPCSRLPCNERCAATLDCGHQCPSLCGETCPKGYCQACGHKGEDRVDLLEFKTYMEIDLSETPIVVIDCGHFFTAESLDGLVSMGQVYHADEAGRYSGLSKPSELLAVPCCPDCKRPIRQFATRRFNRVVNMAVMDETAKKFRILGETELEGFRQRATEGEESLRSSQALTGANMKHFSGTTRRCAELRALEDEITKFCSRMGADRQPSRKLHDAIIKSREKEPLERRLGQLTVSNDDTHLMIPAPDEQIILHAQQLLLGVQTVIFQHQVSVLGKLPAASAMTADFGIPKRVEDLLRGYSNLIRQAKEGQLRRVIVHSVIGALLDCGLKICDGPMDSSGNLRKALEDLQQLLRRPWYEESAMVSGPRGIATHSGHWYKCQNGHVFAIGECGMPMELARCPECASPIGGQNHSLQSGVTRAQEMEG</sequence>
<feature type="region of interest" description="Disordered" evidence="9">
    <location>
        <begin position="773"/>
        <end position="812"/>
    </location>
</feature>
<feature type="domain" description="RZ-type" evidence="11">
    <location>
        <begin position="1786"/>
        <end position="1857"/>
    </location>
</feature>
<dbReference type="PANTHER" id="PTHR10887">
    <property type="entry name" value="DNA2/NAM7 HELICASE FAMILY"/>
    <property type="match status" value="1"/>
</dbReference>
<dbReference type="GO" id="GO:0031380">
    <property type="term" value="C:nuclear RNA-directed RNA polymerase complex"/>
    <property type="evidence" value="ECO:0007669"/>
    <property type="project" value="TreeGrafter"/>
</dbReference>
<keyword evidence="6 8" id="KW-0862">Zinc</keyword>
<dbReference type="InterPro" id="IPR000571">
    <property type="entry name" value="Znf_CCCH"/>
</dbReference>
<dbReference type="CDD" id="cd18808">
    <property type="entry name" value="SF1_C_Upf1"/>
    <property type="match status" value="1"/>
</dbReference>
<dbReference type="Pfam" id="PF20173">
    <property type="entry name" value="ZnF_RZ-type"/>
    <property type="match status" value="1"/>
</dbReference>
<accession>A0AAV9GEN1</accession>
<dbReference type="Pfam" id="PF13087">
    <property type="entry name" value="AAA_12"/>
    <property type="match status" value="1"/>
</dbReference>
<keyword evidence="5" id="KW-0547">Nucleotide-binding</keyword>
<dbReference type="InterPro" id="IPR041679">
    <property type="entry name" value="DNA2/NAM7-like_C"/>
</dbReference>
<evidence type="ECO:0000259" key="10">
    <source>
        <dbReference type="PROSITE" id="PS50103"/>
    </source>
</evidence>
<protein>
    <submittedName>
        <fullName evidence="12">NFX1-type zinc finger-containing protein 1</fullName>
    </submittedName>
</protein>
<gene>
    <name evidence="12" type="ORF">QBC34DRAFT_451219</name>
</gene>
<keyword evidence="2" id="KW-0963">Cytoplasm</keyword>
<dbReference type="GO" id="GO:0005737">
    <property type="term" value="C:cytoplasm"/>
    <property type="evidence" value="ECO:0007669"/>
    <property type="project" value="UniProtKB-SubCell"/>
</dbReference>
<keyword evidence="7" id="KW-0391">Immunity</keyword>
<dbReference type="PROSITE" id="PS51981">
    <property type="entry name" value="ZF_RZ"/>
    <property type="match status" value="1"/>
</dbReference>
<keyword evidence="13" id="KW-1185">Reference proteome</keyword>
<dbReference type="GO" id="GO:0004386">
    <property type="term" value="F:helicase activity"/>
    <property type="evidence" value="ECO:0007669"/>
    <property type="project" value="InterPro"/>
</dbReference>